<evidence type="ECO:0000313" key="1">
    <source>
        <dbReference type="EMBL" id="AGO16984.1"/>
    </source>
</evidence>
<dbReference type="AlphaFoldDB" id="A0A806J684"/>
<proteinExistence type="predicted"/>
<evidence type="ECO:0000313" key="2">
    <source>
        <dbReference type="Proteomes" id="UP000014672"/>
    </source>
</evidence>
<organism evidence="1 2">
    <name type="scientific">Glaesserella parasuis ZJ0906</name>
    <dbReference type="NCBI Taxonomy" id="1322346"/>
    <lineage>
        <taxon>Bacteria</taxon>
        <taxon>Pseudomonadati</taxon>
        <taxon>Pseudomonadota</taxon>
        <taxon>Gammaproteobacteria</taxon>
        <taxon>Pasteurellales</taxon>
        <taxon>Pasteurellaceae</taxon>
        <taxon>Glaesserella</taxon>
    </lineage>
</organism>
<sequence>MQSTPESTLTQKEQTLLEDYRESNEQGKAAIEEAASALAATAALTNRKVA</sequence>
<dbReference type="Proteomes" id="UP000014672">
    <property type="component" value="Chromosome"/>
</dbReference>
<accession>A0A806J684</accession>
<protein>
    <submittedName>
        <fullName evidence="1">Uncharacterized protein</fullName>
    </submittedName>
</protein>
<name>A0A806J684_GLAPU</name>
<reference evidence="1 2" key="1">
    <citation type="journal article" date="2013" name="PLoS ONE">
        <title>Complete Genome Analysis of a Haemophilus parasuis Serovar 12 Strain from China.</title>
        <authorList>
            <person name="Li Y."/>
            <person name="Kwok A.H."/>
            <person name="Jiang J."/>
            <person name="Zou Y."/>
            <person name="Zheng F."/>
            <person name="Chen P."/>
            <person name="Hou C."/>
            <person name="Leung F.C."/>
            <person name="Jiang P."/>
        </authorList>
    </citation>
    <scope>NUCLEOTIDE SEQUENCE [LARGE SCALE GENOMIC DNA]</scope>
    <source>
        <strain evidence="1 2">ZJ0906</strain>
    </source>
</reference>
<dbReference type="EMBL" id="CP005384">
    <property type="protein sequence ID" value="AGO16984.1"/>
    <property type="molecule type" value="Genomic_DNA"/>
</dbReference>
<gene>
    <name evidence="1" type="ORF">K756_09345</name>
</gene>
<dbReference type="KEGG" id="hpaz:K756_09345"/>